<dbReference type="Proteomes" id="UP000001542">
    <property type="component" value="Unassembled WGS sequence"/>
</dbReference>
<gene>
    <name evidence="5" type="ORF">TVAG_032710</name>
</gene>
<dbReference type="GO" id="GO:0000972">
    <property type="term" value="P:transcription-dependent tethering of RNA polymerase II gene DNA at nuclear periphery"/>
    <property type="evidence" value="ECO:0000318"/>
    <property type="project" value="GO_Central"/>
</dbReference>
<proteinExistence type="predicted"/>
<dbReference type="STRING" id="5722.A2FMI6"/>
<keyword evidence="3" id="KW-0539">Nucleus</keyword>
<name>A2FMI6_TRIV3</name>
<dbReference type="OrthoDB" id="338970at2759"/>
<keyword evidence="6" id="KW-1185">Reference proteome</keyword>
<dbReference type="EMBL" id="DS113887">
    <property type="protein sequence ID" value="EAX93885.1"/>
    <property type="molecule type" value="Genomic_DNA"/>
</dbReference>
<dbReference type="GO" id="GO:0036228">
    <property type="term" value="P:protein localization to nuclear inner membrane"/>
    <property type="evidence" value="ECO:0000318"/>
    <property type="project" value="GO_Central"/>
</dbReference>
<dbReference type="Gene3D" id="1.20.120.1880">
    <property type="entry name" value="Nucleoporin, helical C-terminal domain"/>
    <property type="match status" value="1"/>
</dbReference>
<reference evidence="5" key="1">
    <citation type="submission" date="2006-10" db="EMBL/GenBank/DDBJ databases">
        <authorList>
            <person name="Amadeo P."/>
            <person name="Zhao Q."/>
            <person name="Wortman J."/>
            <person name="Fraser-Liggett C."/>
            <person name="Carlton J."/>
        </authorList>
    </citation>
    <scope>NUCLEOTIDE SEQUENCE</scope>
    <source>
        <strain evidence="5">G3</strain>
    </source>
</reference>
<dbReference type="VEuPathDB" id="TrichDB:TVAGG3_0054370"/>
<sequence>MTFLNGTSAIDIDYTDIMVKLQEVQDTCSLIPDRCGLGPPNYNAEKQYNEANSFEELMTMDQTTYNHPDDIILAAKNARQRLYFGIFTEINLQYCIIDNKFYYWRKGSTNYHMLLFDKIITAIFLLKELLLIGTEHSLYIYKIDLNLCYDKSYQFLPDENEIPEPPKYYSKNIGFYISALTASSLDTIFAGSDNGSVYSIIIDDLGIYSRIFTTNPIPDCILEFTLSLFPKFLQINYPISKIVYDETTKLLASVDTASNIRFFYVKGQKNAIEFFDLYSIKKEKIISIVPVPQSDSKVIRFIVFFESGKRNYIGEIFNPISKKKSMEIVQSRPPPPNFRGPAIEAVSQLGRTVILTKSKIYIIKSEVDLQNPSKICETCYCEFIPYTGLSISTKIHSVRTILTDTFRHSSFWQNIHDPWAINVVTSSLLFTVKFKSASDDLYDLLVQNNGNFTDQLSKYFFEHKYFCEAGLTAVHLATIYGWDIQKMVLFTLAQVAKNSLQKIDILPKSDVFSKSDNFANFFNSYNSYDFENFDNFSIRDSLQNVTFKNLTFASNCFLYQLGCYMAIPWSYPVFEWKDINNGYEITKELKVNDYYKANFKKSIYHMQTMSDLMTRFVYLLRQVCNEEELILLNSDLIFLQKFTEFCKFFGETFTLLSIISEQKRDTLKQILEQIEDKSIRDRLTKFPFCSLSSGKTVFECLREFCWKMIMKNPRLGNRFIRETPNYFSVEDFKVLMSISELLTIKDENDGKIERIVQNILQNINRKFDLKHVFNNLMRLNKFNEAVTVILQKVMVVDIDKVALKWYKNGCNKYDENGRSMFDKVYFCYNLVLQKVDENNLKQVLSFDDELFHYCLYKKLMSDQTMFTSLLMISTPFLLNFLKTQNLKKEIWKFYFNRKEIPESVSELLNLLSSNVLTLTEREELIEKGLLICQSFNLTNYLNEFEKLNLIEKVTKIYRQRTRFIIQERNMQHILELVTKRKFWDLCLMLINDYPVENKNKVLSQVWTNFLIEKKLPQTEIETKVVEFCKDLGTKGDIFNVEIVLPVFEEYKMNRKFDVLWATNLMIESGFDSKEMFKIYMKLLENRNISMQIRSNFTYSALKVAKITKISTENDKNKLRKYLSESTTTAPYYNDCLNILNCL</sequence>
<evidence type="ECO:0000256" key="3">
    <source>
        <dbReference type="ARBA" id="ARBA00023242"/>
    </source>
</evidence>
<dbReference type="AlphaFoldDB" id="A2FMI6"/>
<dbReference type="FunCoup" id="A2FMI6">
    <property type="interactions" value="930"/>
</dbReference>
<dbReference type="InterPro" id="IPR042538">
    <property type="entry name" value="Nucleoporin_Nup155_C_3"/>
</dbReference>
<evidence type="ECO:0000313" key="6">
    <source>
        <dbReference type="Proteomes" id="UP000001542"/>
    </source>
</evidence>
<protein>
    <recommendedName>
        <fullName evidence="4">Nucleoporin Nup133/Nup155-like N-terminal domain-containing protein</fullName>
    </recommendedName>
</protein>
<evidence type="ECO:0000256" key="1">
    <source>
        <dbReference type="ARBA" id="ARBA00004123"/>
    </source>
</evidence>
<feature type="domain" description="Nucleoporin Nup133/Nup155-like N-terminal" evidence="4">
    <location>
        <begin position="65"/>
        <end position="346"/>
    </location>
</feature>
<keyword evidence="2" id="KW-0813">Transport</keyword>
<dbReference type="GO" id="GO:0017056">
    <property type="term" value="F:structural constituent of nuclear pore"/>
    <property type="evidence" value="ECO:0000318"/>
    <property type="project" value="GO_Central"/>
</dbReference>
<dbReference type="InParanoid" id="A2FMI6"/>
<dbReference type="InterPro" id="IPR042533">
    <property type="entry name" value="Nucleoporin_Nup155_C_1"/>
</dbReference>
<dbReference type="GO" id="GO:0006606">
    <property type="term" value="P:protein import into nucleus"/>
    <property type="evidence" value="ECO:0000318"/>
    <property type="project" value="GO_Central"/>
</dbReference>
<dbReference type="PANTHER" id="PTHR10350:SF6">
    <property type="entry name" value="NUCLEAR PORE COMPLEX PROTEIN NUP155"/>
    <property type="match status" value="1"/>
</dbReference>
<dbReference type="KEGG" id="tva:4751610"/>
<dbReference type="GO" id="GO:0006405">
    <property type="term" value="P:RNA export from nucleus"/>
    <property type="evidence" value="ECO:0000318"/>
    <property type="project" value="GO_Central"/>
</dbReference>
<evidence type="ECO:0000256" key="2">
    <source>
        <dbReference type="ARBA" id="ARBA00022448"/>
    </source>
</evidence>
<organism evidence="5 6">
    <name type="scientific">Trichomonas vaginalis (strain ATCC PRA-98 / G3)</name>
    <dbReference type="NCBI Taxonomy" id="412133"/>
    <lineage>
        <taxon>Eukaryota</taxon>
        <taxon>Metamonada</taxon>
        <taxon>Parabasalia</taxon>
        <taxon>Trichomonadida</taxon>
        <taxon>Trichomonadidae</taxon>
        <taxon>Trichomonas</taxon>
    </lineage>
</organism>
<dbReference type="PANTHER" id="PTHR10350">
    <property type="entry name" value="NUCLEAR PORE COMPLEX PROTEIN NUP155"/>
    <property type="match status" value="1"/>
</dbReference>
<dbReference type="InterPro" id="IPR014908">
    <property type="entry name" value="Nucleoporin_Nup133/Nup155_N"/>
</dbReference>
<dbReference type="RefSeq" id="XP_001306815.1">
    <property type="nucleotide sequence ID" value="XM_001306814.1"/>
</dbReference>
<dbReference type="InterPro" id="IPR004870">
    <property type="entry name" value="Nucleoporin_Nup155"/>
</dbReference>
<dbReference type="Pfam" id="PF08801">
    <property type="entry name" value="Nucleoporin_N"/>
    <property type="match status" value="1"/>
</dbReference>
<evidence type="ECO:0000259" key="4">
    <source>
        <dbReference type="Pfam" id="PF08801"/>
    </source>
</evidence>
<dbReference type="VEuPathDB" id="TrichDB:TVAG_032710"/>
<comment type="subcellular location">
    <subcellularLocation>
        <location evidence="1">Nucleus</location>
    </subcellularLocation>
</comment>
<dbReference type="GO" id="GO:0044611">
    <property type="term" value="C:nuclear pore inner ring"/>
    <property type="evidence" value="ECO:0000318"/>
    <property type="project" value="GO_Central"/>
</dbReference>
<reference evidence="5" key="2">
    <citation type="journal article" date="2007" name="Science">
        <title>Draft genome sequence of the sexually transmitted pathogen Trichomonas vaginalis.</title>
        <authorList>
            <person name="Carlton J.M."/>
            <person name="Hirt R.P."/>
            <person name="Silva J.C."/>
            <person name="Delcher A.L."/>
            <person name="Schatz M."/>
            <person name="Zhao Q."/>
            <person name="Wortman J.R."/>
            <person name="Bidwell S.L."/>
            <person name="Alsmark U.C.M."/>
            <person name="Besteiro S."/>
            <person name="Sicheritz-Ponten T."/>
            <person name="Noel C.J."/>
            <person name="Dacks J.B."/>
            <person name="Foster P.G."/>
            <person name="Simillion C."/>
            <person name="Van de Peer Y."/>
            <person name="Miranda-Saavedra D."/>
            <person name="Barton G.J."/>
            <person name="Westrop G.D."/>
            <person name="Mueller S."/>
            <person name="Dessi D."/>
            <person name="Fiori P.L."/>
            <person name="Ren Q."/>
            <person name="Paulsen I."/>
            <person name="Zhang H."/>
            <person name="Bastida-Corcuera F.D."/>
            <person name="Simoes-Barbosa A."/>
            <person name="Brown M.T."/>
            <person name="Hayes R.D."/>
            <person name="Mukherjee M."/>
            <person name="Okumura C.Y."/>
            <person name="Schneider R."/>
            <person name="Smith A.J."/>
            <person name="Vanacova S."/>
            <person name="Villalvazo M."/>
            <person name="Haas B.J."/>
            <person name="Pertea M."/>
            <person name="Feldblyum T.V."/>
            <person name="Utterback T.R."/>
            <person name="Shu C.L."/>
            <person name="Osoegawa K."/>
            <person name="de Jong P.J."/>
            <person name="Hrdy I."/>
            <person name="Horvathova L."/>
            <person name="Zubacova Z."/>
            <person name="Dolezal P."/>
            <person name="Malik S.B."/>
            <person name="Logsdon J.M. Jr."/>
            <person name="Henze K."/>
            <person name="Gupta A."/>
            <person name="Wang C.C."/>
            <person name="Dunne R.L."/>
            <person name="Upcroft J.A."/>
            <person name="Upcroft P."/>
            <person name="White O."/>
            <person name="Salzberg S.L."/>
            <person name="Tang P."/>
            <person name="Chiu C.-H."/>
            <person name="Lee Y.-S."/>
            <person name="Embley T.M."/>
            <person name="Coombs G.H."/>
            <person name="Mottram J.C."/>
            <person name="Tachezy J."/>
            <person name="Fraser-Liggett C.M."/>
            <person name="Johnson P.J."/>
        </authorList>
    </citation>
    <scope>NUCLEOTIDE SEQUENCE [LARGE SCALE GENOMIC DNA]</scope>
    <source>
        <strain evidence="5">G3</strain>
    </source>
</reference>
<evidence type="ECO:0000313" key="5">
    <source>
        <dbReference type="EMBL" id="EAX93885.1"/>
    </source>
</evidence>
<accession>A2FMI6</accession>
<dbReference type="Gene3D" id="1.25.40.450">
    <property type="entry name" value="Nucleoporin, helical domain, N-terminal subdomain"/>
    <property type="match status" value="1"/>
</dbReference>